<accession>A0ABS8SC34</accession>
<evidence type="ECO:0000313" key="3">
    <source>
        <dbReference type="Proteomes" id="UP000823775"/>
    </source>
</evidence>
<evidence type="ECO:0000313" key="2">
    <source>
        <dbReference type="EMBL" id="MCD7456349.1"/>
    </source>
</evidence>
<protein>
    <submittedName>
        <fullName evidence="2">Uncharacterized protein</fullName>
    </submittedName>
</protein>
<comment type="caution">
    <text evidence="2">The sequence shown here is derived from an EMBL/GenBank/DDBJ whole genome shotgun (WGS) entry which is preliminary data.</text>
</comment>
<reference evidence="2 3" key="1">
    <citation type="journal article" date="2021" name="BMC Genomics">
        <title>Datura genome reveals duplications of psychoactive alkaloid biosynthetic genes and high mutation rate following tissue culture.</title>
        <authorList>
            <person name="Rajewski A."/>
            <person name="Carter-House D."/>
            <person name="Stajich J."/>
            <person name="Litt A."/>
        </authorList>
    </citation>
    <scope>NUCLEOTIDE SEQUENCE [LARGE SCALE GENOMIC DNA]</scope>
    <source>
        <strain evidence="2">AR-01</strain>
    </source>
</reference>
<feature type="compositionally biased region" description="Basic and acidic residues" evidence="1">
    <location>
        <begin position="8"/>
        <end position="24"/>
    </location>
</feature>
<proteinExistence type="predicted"/>
<dbReference type="Proteomes" id="UP000823775">
    <property type="component" value="Unassembled WGS sequence"/>
</dbReference>
<organism evidence="2 3">
    <name type="scientific">Datura stramonium</name>
    <name type="common">Jimsonweed</name>
    <name type="synonym">Common thornapple</name>
    <dbReference type="NCBI Taxonomy" id="4076"/>
    <lineage>
        <taxon>Eukaryota</taxon>
        <taxon>Viridiplantae</taxon>
        <taxon>Streptophyta</taxon>
        <taxon>Embryophyta</taxon>
        <taxon>Tracheophyta</taxon>
        <taxon>Spermatophyta</taxon>
        <taxon>Magnoliopsida</taxon>
        <taxon>eudicotyledons</taxon>
        <taxon>Gunneridae</taxon>
        <taxon>Pentapetalae</taxon>
        <taxon>asterids</taxon>
        <taxon>lamiids</taxon>
        <taxon>Solanales</taxon>
        <taxon>Solanaceae</taxon>
        <taxon>Solanoideae</taxon>
        <taxon>Datureae</taxon>
        <taxon>Datura</taxon>
    </lineage>
</organism>
<keyword evidence="3" id="KW-1185">Reference proteome</keyword>
<name>A0ABS8SC34_DATST</name>
<feature type="compositionally biased region" description="Basic and acidic residues" evidence="1">
    <location>
        <begin position="65"/>
        <end position="78"/>
    </location>
</feature>
<dbReference type="EMBL" id="JACEIK010000398">
    <property type="protein sequence ID" value="MCD7456349.1"/>
    <property type="molecule type" value="Genomic_DNA"/>
</dbReference>
<evidence type="ECO:0000256" key="1">
    <source>
        <dbReference type="SAM" id="MobiDB-lite"/>
    </source>
</evidence>
<feature type="compositionally biased region" description="Basic residues" evidence="1">
    <location>
        <begin position="38"/>
        <end position="47"/>
    </location>
</feature>
<gene>
    <name evidence="2" type="ORF">HAX54_031391</name>
</gene>
<feature type="region of interest" description="Disordered" evidence="1">
    <location>
        <begin position="1"/>
        <end position="89"/>
    </location>
</feature>
<sequence>MASITEDEMGKLGHEFKASPENKKAKTKWVKQYLSGSKGRKSVRKSHPKDDSPIGVNLKYWRRLKKEEKRKPPSDRSIDGPNLEYADRQ</sequence>